<organism evidence="2 3">
    <name type="scientific">Cronartium quercuum f. sp. fusiforme G11</name>
    <dbReference type="NCBI Taxonomy" id="708437"/>
    <lineage>
        <taxon>Eukaryota</taxon>
        <taxon>Fungi</taxon>
        <taxon>Dikarya</taxon>
        <taxon>Basidiomycota</taxon>
        <taxon>Pucciniomycotina</taxon>
        <taxon>Pucciniomycetes</taxon>
        <taxon>Pucciniales</taxon>
        <taxon>Coleosporiaceae</taxon>
        <taxon>Cronartium</taxon>
    </lineage>
</organism>
<dbReference type="AlphaFoldDB" id="A0A9P6T7C0"/>
<dbReference type="Proteomes" id="UP000886653">
    <property type="component" value="Unassembled WGS sequence"/>
</dbReference>
<gene>
    <name evidence="2" type="ORF">CROQUDRAFT_663389</name>
</gene>
<sequence length="205" mass="23552">MNSSKSLYRNATQPFSNYSLSPNCLMLSRGSKTTGPPTLKQSEPSPIVMNDFCDDASDNSFDHTRPTSLSPFHQFKAQVDDDDDDDDDDDLFDQAIDVSSRPQFQQFEFTHAVLENPFDKPFDASSLPTFHQFNFPEEETDPWFVSNFHWSRTRQPFSPTAFIPKLAKWNSNDAEERLYIETENLTTKKGLCHDSSSLNFLYVNH</sequence>
<feature type="compositionally biased region" description="Polar residues" evidence="1">
    <location>
        <begin position="1"/>
        <end position="22"/>
    </location>
</feature>
<evidence type="ECO:0000256" key="1">
    <source>
        <dbReference type="SAM" id="MobiDB-lite"/>
    </source>
</evidence>
<protein>
    <submittedName>
        <fullName evidence="2">Uncharacterized protein</fullName>
    </submittedName>
</protein>
<feature type="region of interest" description="Disordered" evidence="1">
    <location>
        <begin position="1"/>
        <end position="54"/>
    </location>
</feature>
<keyword evidence="3" id="KW-1185">Reference proteome</keyword>
<evidence type="ECO:0000313" key="3">
    <source>
        <dbReference type="Proteomes" id="UP000886653"/>
    </source>
</evidence>
<comment type="caution">
    <text evidence="2">The sequence shown here is derived from an EMBL/GenBank/DDBJ whole genome shotgun (WGS) entry which is preliminary data.</text>
</comment>
<feature type="compositionally biased region" description="Polar residues" evidence="1">
    <location>
        <begin position="30"/>
        <end position="44"/>
    </location>
</feature>
<evidence type="ECO:0000313" key="2">
    <source>
        <dbReference type="EMBL" id="KAG0141756.1"/>
    </source>
</evidence>
<reference evidence="2" key="1">
    <citation type="submission" date="2013-11" db="EMBL/GenBank/DDBJ databases">
        <title>Genome sequence of the fusiform rust pathogen reveals effectors for host alternation and coevolution with pine.</title>
        <authorList>
            <consortium name="DOE Joint Genome Institute"/>
            <person name="Smith K."/>
            <person name="Pendleton A."/>
            <person name="Kubisiak T."/>
            <person name="Anderson C."/>
            <person name="Salamov A."/>
            <person name="Aerts A."/>
            <person name="Riley R."/>
            <person name="Clum A."/>
            <person name="Lindquist E."/>
            <person name="Ence D."/>
            <person name="Campbell M."/>
            <person name="Kronenberg Z."/>
            <person name="Feau N."/>
            <person name="Dhillon B."/>
            <person name="Hamelin R."/>
            <person name="Burleigh J."/>
            <person name="Smith J."/>
            <person name="Yandell M."/>
            <person name="Nelson C."/>
            <person name="Grigoriev I."/>
            <person name="Davis J."/>
        </authorList>
    </citation>
    <scope>NUCLEOTIDE SEQUENCE</scope>
    <source>
        <strain evidence="2">G11</strain>
    </source>
</reference>
<proteinExistence type="predicted"/>
<dbReference type="EMBL" id="MU167372">
    <property type="protein sequence ID" value="KAG0141756.1"/>
    <property type="molecule type" value="Genomic_DNA"/>
</dbReference>
<accession>A0A9P6T7C0</accession>
<name>A0A9P6T7C0_9BASI</name>